<accession>A0A4S5CR81</accession>
<name>A0A4S5CR81_9ACTN</name>
<protein>
    <submittedName>
        <fullName evidence="1">Uncharacterized protein</fullName>
    </submittedName>
</protein>
<dbReference type="Proteomes" id="UP000305282">
    <property type="component" value="Unassembled WGS sequence"/>
</dbReference>
<dbReference type="EMBL" id="SSXH01000645">
    <property type="protein sequence ID" value="THJ48704.1"/>
    <property type="molecule type" value="Genomic_DNA"/>
</dbReference>
<dbReference type="AlphaFoldDB" id="A0A4S5CR81"/>
<comment type="caution">
    <text evidence="1">The sequence shown here is derived from an EMBL/GenBank/DDBJ whole genome shotgun (WGS) entry which is preliminary data.</text>
</comment>
<organism evidence="1 2">
    <name type="scientific">Candidatus Frankia alpina</name>
    <dbReference type="NCBI Taxonomy" id="2699483"/>
    <lineage>
        <taxon>Bacteria</taxon>
        <taxon>Bacillati</taxon>
        <taxon>Actinomycetota</taxon>
        <taxon>Actinomycetes</taxon>
        <taxon>Frankiales</taxon>
        <taxon>Frankiaceae</taxon>
        <taxon>Frankia</taxon>
    </lineage>
</organism>
<evidence type="ECO:0000313" key="2">
    <source>
        <dbReference type="Proteomes" id="UP000305282"/>
    </source>
</evidence>
<sequence>MVIAQFLGRTVFTQQIERLAGDVGVDFPEIVLLDGKENARRRFAERSAALPARRSIGCGAWLERRRRGAILAGSRVRPACIPEIETDGCY</sequence>
<dbReference type="OrthoDB" id="7837405at2"/>
<dbReference type="RefSeq" id="WP_136449252.1">
    <property type="nucleotide sequence ID" value="NZ_CADCWT010000189.1"/>
</dbReference>
<reference evidence="1 2" key="1">
    <citation type="submission" date="2019-04" db="EMBL/GenBank/DDBJ databases">
        <title>Draft genome sequences for three unisolated Alnus-infective Frankia Sp+ strains, AgTrS, AiOr and AvVan, the first sequenced Frankia strains able to sporulate in-planta.</title>
        <authorList>
            <person name="Bethencourt L."/>
            <person name="Vautrin F."/>
            <person name="Taib N."/>
            <person name="Dubost A."/>
            <person name="Castro-Garcia L."/>
            <person name="Imbaud O."/>
            <person name="Abrouk D."/>
            <person name="Fournier P."/>
            <person name="Briolay J."/>
            <person name="Nguyen A."/>
            <person name="Normand P."/>
            <person name="Fernandez M.P."/>
            <person name="Brochier-Armanet C."/>
            <person name="Herrera-Belaroussi A."/>
        </authorList>
    </citation>
    <scope>NUCLEOTIDE SEQUENCE [LARGE SCALE GENOMIC DNA]</scope>
    <source>
        <strain evidence="1 2">AvVan</strain>
    </source>
</reference>
<evidence type="ECO:0000313" key="1">
    <source>
        <dbReference type="EMBL" id="THJ48704.1"/>
    </source>
</evidence>
<proteinExistence type="predicted"/>
<gene>
    <name evidence="1" type="ORF">E7Y31_19155</name>
</gene>
<keyword evidence="2" id="KW-1185">Reference proteome</keyword>